<dbReference type="InterPro" id="IPR036986">
    <property type="entry name" value="S4_RNA-bd_sf"/>
</dbReference>
<dbReference type="InterPro" id="IPR006145">
    <property type="entry name" value="PsdUridine_synth_RsuA/RluA"/>
</dbReference>
<dbReference type="SMART" id="SM00363">
    <property type="entry name" value="S4"/>
    <property type="match status" value="1"/>
</dbReference>
<sequence length="634" mass="72086">MRNKKDLVKGTSHRLQAQLVIGICNGQHPACIVQIPYDARIVFKTILTFLCTMAINYVKASHLGPTGPDWTPVTLSGAQRSQPSSLARPQSNLRHATAATTAGALIGLALSSASRSSSSKVQLAATGRRRRNSPRGPVDPLEHLTPRAEDLEPGERLFRQVYRPSMRKADMPEEDGEEQGYEEEELILPKKRRGKAGWLAANQERKSDPAYGKKWVLDPNKRGPKKKRWVVGEVIDESQDIDRNASRLRTMYKRPRFSWKEAKKDDLRTETLSGKMSVIGNDEVWISKFLSHSGVCSRRDVKELVLQGRVTVNGEVIKDPVTKVDPKKDTITVDGKEQRLRTLDEIIWVMVYKPKDVLSTMEDPQGRKCLTDLVPFAKNRRLVPIGRLERNSTGIMFLTNDYEWHTVLAHPRYETPRRYRVVVYNGAPDTQRLQALQKGLRLPDEGRPCLPLEELEVLEHDRNTGIATLSFIMKEGRYRQILRMFEYIGHPIRAVKRTQFGLVGLDKELKAGEYRMLTPKEIRRLKGATILKKPGRGPVERARKMEKVFSGSDTEFAELESPSRRRRGRQAPGRRMEARDGPRGRRNEDLEPQVASLEGLKALGSSFESDMDSLEEDWETGWIQQLDEMTSKQA</sequence>
<accession>A0ABP0KLM1</accession>
<evidence type="ECO:0000313" key="5">
    <source>
        <dbReference type="EMBL" id="CAK9027720.1"/>
    </source>
</evidence>
<evidence type="ECO:0000256" key="1">
    <source>
        <dbReference type="ARBA" id="ARBA00023235"/>
    </source>
</evidence>
<evidence type="ECO:0000259" key="4">
    <source>
        <dbReference type="SMART" id="SM00363"/>
    </source>
</evidence>
<dbReference type="Gene3D" id="3.30.70.1560">
    <property type="entry name" value="Alpha-L RNA-binding motif"/>
    <property type="match status" value="1"/>
</dbReference>
<dbReference type="InterPro" id="IPR020094">
    <property type="entry name" value="TruA/RsuA/RluB/E/F_N"/>
</dbReference>
<feature type="compositionally biased region" description="Acidic residues" evidence="3">
    <location>
        <begin position="609"/>
        <end position="619"/>
    </location>
</feature>
<evidence type="ECO:0000256" key="3">
    <source>
        <dbReference type="SAM" id="MobiDB-lite"/>
    </source>
</evidence>
<keyword evidence="1" id="KW-0413">Isomerase</keyword>
<feature type="compositionally biased region" description="Basic and acidic residues" evidence="3">
    <location>
        <begin position="140"/>
        <end position="157"/>
    </location>
</feature>
<dbReference type="InterPro" id="IPR050343">
    <property type="entry name" value="RsuA_PseudoU_synthase"/>
</dbReference>
<evidence type="ECO:0000256" key="2">
    <source>
        <dbReference type="PROSITE-ProRule" id="PRU00182"/>
    </source>
</evidence>
<dbReference type="EMBL" id="CAXAMN010022584">
    <property type="protein sequence ID" value="CAK9070963.1"/>
    <property type="molecule type" value="Genomic_DNA"/>
</dbReference>
<feature type="domain" description="RNA-binding S4" evidence="4">
    <location>
        <begin position="284"/>
        <end position="347"/>
    </location>
</feature>
<comment type="caution">
    <text evidence="5">The sequence shown here is derived from an EMBL/GenBank/DDBJ whole genome shotgun (WGS) entry which is preliminary data.</text>
</comment>
<dbReference type="CDD" id="cd00165">
    <property type="entry name" value="S4"/>
    <property type="match status" value="1"/>
</dbReference>
<dbReference type="InterPro" id="IPR002942">
    <property type="entry name" value="S4_RNA-bd"/>
</dbReference>
<dbReference type="PROSITE" id="PS50889">
    <property type="entry name" value="S4"/>
    <property type="match status" value="1"/>
</dbReference>
<dbReference type="Proteomes" id="UP001642484">
    <property type="component" value="Unassembled WGS sequence"/>
</dbReference>
<evidence type="ECO:0000313" key="6">
    <source>
        <dbReference type="EMBL" id="CAK9070963.1"/>
    </source>
</evidence>
<evidence type="ECO:0000313" key="7">
    <source>
        <dbReference type="Proteomes" id="UP001642484"/>
    </source>
</evidence>
<reference evidence="5 7" key="1">
    <citation type="submission" date="2024-02" db="EMBL/GenBank/DDBJ databases">
        <authorList>
            <person name="Chen Y."/>
            <person name="Shah S."/>
            <person name="Dougan E. K."/>
            <person name="Thang M."/>
            <person name="Chan C."/>
        </authorList>
    </citation>
    <scope>NUCLEOTIDE SEQUENCE [LARGE SCALE GENOMIC DNA]</scope>
</reference>
<dbReference type="SUPFAM" id="SSF55174">
    <property type="entry name" value="Alpha-L RNA-binding motif"/>
    <property type="match status" value="1"/>
</dbReference>
<dbReference type="NCBIfam" id="TIGR00093">
    <property type="entry name" value="pseudouridine synthase"/>
    <property type="match status" value="1"/>
</dbReference>
<proteinExistence type="predicted"/>
<feature type="region of interest" description="Disordered" evidence="3">
    <location>
        <begin position="117"/>
        <end position="157"/>
    </location>
</feature>
<keyword evidence="2" id="KW-0694">RNA-binding</keyword>
<dbReference type="InterPro" id="IPR000748">
    <property type="entry name" value="PsdUridine_synth_RsuA/RluB/E/F"/>
</dbReference>
<name>A0ABP0KLM1_9DINO</name>
<dbReference type="Pfam" id="PF00849">
    <property type="entry name" value="PseudoU_synth_2"/>
    <property type="match status" value="1"/>
</dbReference>
<protein>
    <recommendedName>
        <fullName evidence="4">RNA-binding S4 domain-containing protein</fullName>
    </recommendedName>
</protein>
<dbReference type="PANTHER" id="PTHR47683">
    <property type="entry name" value="PSEUDOURIDINE SYNTHASE FAMILY PROTEIN-RELATED"/>
    <property type="match status" value="1"/>
</dbReference>
<feature type="region of interest" description="Disordered" evidence="3">
    <location>
        <begin position="551"/>
        <end position="620"/>
    </location>
</feature>
<dbReference type="PANTHER" id="PTHR47683:SF2">
    <property type="entry name" value="RNA-BINDING S4 DOMAIN-CONTAINING PROTEIN"/>
    <property type="match status" value="1"/>
</dbReference>
<organism evidence="5 7">
    <name type="scientific">Durusdinium trenchii</name>
    <dbReference type="NCBI Taxonomy" id="1381693"/>
    <lineage>
        <taxon>Eukaryota</taxon>
        <taxon>Sar</taxon>
        <taxon>Alveolata</taxon>
        <taxon>Dinophyceae</taxon>
        <taxon>Suessiales</taxon>
        <taxon>Symbiodiniaceae</taxon>
        <taxon>Durusdinium</taxon>
    </lineage>
</organism>
<feature type="compositionally biased region" description="Basic and acidic residues" evidence="3">
    <location>
        <begin position="574"/>
        <end position="589"/>
    </location>
</feature>
<dbReference type="InterPro" id="IPR020103">
    <property type="entry name" value="PsdUridine_synth_cat_dom_sf"/>
</dbReference>
<dbReference type="EMBL" id="CAXAMN010009113">
    <property type="protein sequence ID" value="CAK9027720.1"/>
    <property type="molecule type" value="Genomic_DNA"/>
</dbReference>
<gene>
    <name evidence="5" type="ORF">CCMP2556_LOCUS16848</name>
    <name evidence="6" type="ORF">CCMP2556_LOCUS34924</name>
</gene>
<dbReference type="InterPro" id="IPR042092">
    <property type="entry name" value="PsdUridine_s_RsuA/RluB/E/F_cat"/>
</dbReference>
<dbReference type="Gene3D" id="3.30.70.580">
    <property type="entry name" value="Pseudouridine synthase I, catalytic domain, N-terminal subdomain"/>
    <property type="match status" value="1"/>
</dbReference>
<keyword evidence="7" id="KW-1185">Reference proteome</keyword>
<dbReference type="SUPFAM" id="SSF55120">
    <property type="entry name" value="Pseudouridine synthase"/>
    <property type="match status" value="1"/>
</dbReference>
<feature type="region of interest" description="Disordered" evidence="3">
    <location>
        <begin position="75"/>
        <end position="94"/>
    </location>
</feature>
<dbReference type="Gene3D" id="3.10.290.10">
    <property type="entry name" value="RNA-binding S4 domain"/>
    <property type="match status" value="1"/>
</dbReference>
<dbReference type="Pfam" id="PF01479">
    <property type="entry name" value="S4"/>
    <property type="match status" value="1"/>
</dbReference>